<dbReference type="GO" id="GO:0003723">
    <property type="term" value="F:RNA binding"/>
    <property type="evidence" value="ECO:0007669"/>
    <property type="project" value="UniProtKB-KW"/>
</dbReference>
<protein>
    <submittedName>
        <fullName evidence="8">Unannotated protein</fullName>
    </submittedName>
</protein>
<dbReference type="Gene3D" id="3.30.1370.50">
    <property type="entry name" value="R3H-like domain"/>
    <property type="match status" value="1"/>
</dbReference>
<dbReference type="Gene3D" id="3.30.300.20">
    <property type="match status" value="1"/>
</dbReference>
<feature type="domain" description="R3H" evidence="7">
    <location>
        <begin position="214"/>
        <end position="280"/>
    </location>
</feature>
<evidence type="ECO:0000256" key="6">
    <source>
        <dbReference type="SAM" id="MobiDB-lite"/>
    </source>
</evidence>
<dbReference type="InterPro" id="IPR038008">
    <property type="entry name" value="Jag_KH"/>
</dbReference>
<sequence>MEWVETTAKTIEEAKELALDQLGVAVDDAEFEVLEEPRPGLFGRTRGEARVRARVRPTKPRPKVERRDRRRKGADKPDQTDEATVAAEADTEAVEAPAPTPKPRAAKPAARKPAKKTEEPVNDANNTPTVEAVAAEAEKFIHGLLGALGLEGTTAVRHDGEDIEVDVDGENLGVLIGPRGTTLLAVQDLVRVAAQRRIGDHTTRLRLDISGYREKRQAALARFAMEQADEVASTGEERVLEPMPSADRKVIHDALSIRSDVETRSEGEDPQRRVVIAPVSSAN</sequence>
<evidence type="ECO:0000256" key="1">
    <source>
        <dbReference type="ARBA" id="ARBA00022490"/>
    </source>
</evidence>
<dbReference type="Pfam" id="PF13083">
    <property type="entry name" value="KH_KhpA-B"/>
    <property type="match status" value="1"/>
</dbReference>
<keyword evidence="2" id="KW-0694">RNA-binding</keyword>
<dbReference type="CDD" id="cd02644">
    <property type="entry name" value="R3H_jag"/>
    <property type="match status" value="1"/>
</dbReference>
<dbReference type="InterPro" id="IPR001374">
    <property type="entry name" value="R3H_dom"/>
</dbReference>
<dbReference type="InterPro" id="IPR034079">
    <property type="entry name" value="R3H_KhpB"/>
</dbReference>
<dbReference type="GO" id="GO:0071555">
    <property type="term" value="P:cell wall organization"/>
    <property type="evidence" value="ECO:0007669"/>
    <property type="project" value="UniProtKB-KW"/>
</dbReference>
<feature type="compositionally biased region" description="Basic residues" evidence="6">
    <location>
        <begin position="52"/>
        <end position="61"/>
    </location>
</feature>
<dbReference type="AlphaFoldDB" id="A0A6J6XJG6"/>
<evidence type="ECO:0000256" key="5">
    <source>
        <dbReference type="ARBA" id="ARBA00023316"/>
    </source>
</evidence>
<dbReference type="InterPro" id="IPR038247">
    <property type="entry name" value="Jag_N_dom_sf"/>
</dbReference>
<feature type="compositionally biased region" description="Basic and acidic residues" evidence="6">
    <location>
        <begin position="260"/>
        <end position="272"/>
    </location>
</feature>
<dbReference type="GO" id="GO:0008360">
    <property type="term" value="P:regulation of cell shape"/>
    <property type="evidence" value="ECO:0007669"/>
    <property type="project" value="UniProtKB-KW"/>
</dbReference>
<dbReference type="InterPro" id="IPR015946">
    <property type="entry name" value="KH_dom-like_a/b"/>
</dbReference>
<dbReference type="NCBIfam" id="NF041568">
    <property type="entry name" value="Jag_EloR"/>
    <property type="match status" value="1"/>
</dbReference>
<dbReference type="SMART" id="SM00393">
    <property type="entry name" value="R3H"/>
    <property type="match status" value="1"/>
</dbReference>
<keyword evidence="3" id="KW-0133">Cell shape</keyword>
<accession>A0A6J6XJG6</accession>
<dbReference type="PANTHER" id="PTHR35800">
    <property type="entry name" value="PROTEIN JAG"/>
    <property type="match status" value="1"/>
</dbReference>
<feature type="region of interest" description="Disordered" evidence="6">
    <location>
        <begin position="36"/>
        <end position="127"/>
    </location>
</feature>
<keyword evidence="4" id="KW-0143">Chaperone</keyword>
<reference evidence="8" key="1">
    <citation type="submission" date="2020-05" db="EMBL/GenBank/DDBJ databases">
        <authorList>
            <person name="Chiriac C."/>
            <person name="Salcher M."/>
            <person name="Ghai R."/>
            <person name="Kavagutti S V."/>
        </authorList>
    </citation>
    <scope>NUCLEOTIDE SEQUENCE</scope>
</reference>
<name>A0A6J6XJG6_9ZZZZ</name>
<dbReference type="Pfam" id="PF14804">
    <property type="entry name" value="Jag_N"/>
    <property type="match status" value="1"/>
</dbReference>
<evidence type="ECO:0000256" key="4">
    <source>
        <dbReference type="ARBA" id="ARBA00023186"/>
    </source>
</evidence>
<dbReference type="HAMAP" id="MF_00867">
    <property type="entry name" value="KhpB"/>
    <property type="match status" value="1"/>
</dbReference>
<evidence type="ECO:0000256" key="2">
    <source>
        <dbReference type="ARBA" id="ARBA00022884"/>
    </source>
</evidence>
<keyword evidence="1" id="KW-0963">Cytoplasm</keyword>
<feature type="region of interest" description="Disordered" evidence="6">
    <location>
        <begin position="260"/>
        <end position="283"/>
    </location>
</feature>
<dbReference type="InterPro" id="IPR039247">
    <property type="entry name" value="KhpB"/>
</dbReference>
<proteinExistence type="inferred from homology"/>
<keyword evidence="5" id="KW-0961">Cell wall biogenesis/degradation</keyword>
<evidence type="ECO:0000259" key="7">
    <source>
        <dbReference type="PROSITE" id="PS51061"/>
    </source>
</evidence>
<evidence type="ECO:0000313" key="8">
    <source>
        <dbReference type="EMBL" id="CAB4795358.1"/>
    </source>
</evidence>
<dbReference type="CDD" id="cd02414">
    <property type="entry name" value="KH-II_Jag"/>
    <property type="match status" value="1"/>
</dbReference>
<dbReference type="Pfam" id="PF01424">
    <property type="entry name" value="R3H"/>
    <property type="match status" value="1"/>
</dbReference>
<dbReference type="InterPro" id="IPR036867">
    <property type="entry name" value="R3H_dom_sf"/>
</dbReference>
<dbReference type="InterPro" id="IPR032782">
    <property type="entry name" value="KhpB_N"/>
</dbReference>
<dbReference type="PANTHER" id="PTHR35800:SF1">
    <property type="entry name" value="RNA-BINDING PROTEIN KHPB"/>
    <property type="match status" value="1"/>
</dbReference>
<dbReference type="SMART" id="SM01245">
    <property type="entry name" value="Jag_N"/>
    <property type="match status" value="1"/>
</dbReference>
<dbReference type="PROSITE" id="PS51061">
    <property type="entry name" value="R3H"/>
    <property type="match status" value="1"/>
</dbReference>
<gene>
    <name evidence="8" type="ORF">UFOPK3001_00594</name>
</gene>
<evidence type="ECO:0000256" key="3">
    <source>
        <dbReference type="ARBA" id="ARBA00022960"/>
    </source>
</evidence>
<dbReference type="SUPFAM" id="SSF82708">
    <property type="entry name" value="R3H domain"/>
    <property type="match status" value="1"/>
</dbReference>
<dbReference type="Gene3D" id="3.30.30.80">
    <property type="entry name" value="probable RNA-binding protein from clostridium symbiosum atcc 14940"/>
    <property type="match status" value="1"/>
</dbReference>
<organism evidence="8">
    <name type="scientific">freshwater metagenome</name>
    <dbReference type="NCBI Taxonomy" id="449393"/>
    <lineage>
        <taxon>unclassified sequences</taxon>
        <taxon>metagenomes</taxon>
        <taxon>ecological metagenomes</taxon>
    </lineage>
</organism>
<dbReference type="EMBL" id="CAFAAJ010000027">
    <property type="protein sequence ID" value="CAB4795358.1"/>
    <property type="molecule type" value="Genomic_DNA"/>
</dbReference>